<evidence type="ECO:0000313" key="3">
    <source>
        <dbReference type="Ensembl" id="ENSGMOP00000017839.2"/>
    </source>
</evidence>
<feature type="transmembrane region" description="Helical" evidence="2">
    <location>
        <begin position="52"/>
        <end position="71"/>
    </location>
</feature>
<proteinExistence type="predicted"/>
<dbReference type="GeneID" id="115542917"/>
<keyword evidence="2" id="KW-1133">Transmembrane helix</keyword>
<organism evidence="3 4">
    <name type="scientific">Gadus morhua</name>
    <name type="common">Atlantic cod</name>
    <dbReference type="NCBI Taxonomy" id="8049"/>
    <lineage>
        <taxon>Eukaryota</taxon>
        <taxon>Metazoa</taxon>
        <taxon>Chordata</taxon>
        <taxon>Craniata</taxon>
        <taxon>Vertebrata</taxon>
        <taxon>Euteleostomi</taxon>
        <taxon>Actinopterygii</taxon>
        <taxon>Neopterygii</taxon>
        <taxon>Teleostei</taxon>
        <taxon>Neoteleostei</taxon>
        <taxon>Acanthomorphata</taxon>
        <taxon>Zeiogadaria</taxon>
        <taxon>Gadariae</taxon>
        <taxon>Gadiformes</taxon>
        <taxon>Gadoidei</taxon>
        <taxon>Gadidae</taxon>
        <taxon>Gadus</taxon>
    </lineage>
</organism>
<feature type="region of interest" description="Disordered" evidence="1">
    <location>
        <begin position="159"/>
        <end position="178"/>
    </location>
</feature>
<keyword evidence="4" id="KW-1185">Reference proteome</keyword>
<protein>
    <submittedName>
        <fullName evidence="3">Plasminogen receptor, C-terminal lysine transmembrane protein</fullName>
    </submittedName>
</protein>
<dbReference type="OrthoDB" id="10256697at2759"/>
<evidence type="ECO:0000256" key="2">
    <source>
        <dbReference type="SAM" id="Phobius"/>
    </source>
</evidence>
<evidence type="ECO:0000256" key="1">
    <source>
        <dbReference type="SAM" id="MobiDB-lite"/>
    </source>
</evidence>
<dbReference type="GeneTree" id="ENSGT00390000000375"/>
<sequence length="178" mass="20453">MGQWNSTPSEIHEDEPFLLYKEQLQQERMMELQNQWLERTNAMEIAWSREFVRYYGAFCAVSTVGLCVGAFQRRRLVLLAPLVPLGCVLTYQLDQVYGTLRGRVRVEAERLMGSERAKLGPPGGHLTFQALEDIRKARPNALRAWPIPHDHPLRIQKNLPTPRLDAKDPDVSCGHFTK</sequence>
<accession>A0A8C5F920</accession>
<dbReference type="PANTHER" id="PTHR13411">
    <property type="entry name" value="PLASMINOGEN RECEPTOR (KT)"/>
    <property type="match status" value="1"/>
</dbReference>
<dbReference type="PANTHER" id="PTHR13411:SF6">
    <property type="entry name" value="PLASMINOGEN RECEPTOR (KT)"/>
    <property type="match status" value="1"/>
</dbReference>
<name>A0A8C5F920_GADMO</name>
<reference evidence="3" key="2">
    <citation type="submission" date="2025-09" db="UniProtKB">
        <authorList>
            <consortium name="Ensembl"/>
        </authorList>
    </citation>
    <scope>IDENTIFICATION</scope>
</reference>
<keyword evidence="2" id="KW-0472">Membrane</keyword>
<dbReference type="InterPro" id="IPR019319">
    <property type="entry name" value="Plg-R(KT)"/>
</dbReference>
<dbReference type="Ensembl" id="ENSGMOT00000018278.2">
    <property type="protein sequence ID" value="ENSGMOP00000017839.2"/>
    <property type="gene ID" value="ENSGMOG00000016622.2"/>
</dbReference>
<dbReference type="Proteomes" id="UP000694546">
    <property type="component" value="Chromosome 4"/>
</dbReference>
<dbReference type="GO" id="GO:0010756">
    <property type="term" value="P:positive regulation of plasminogen activation"/>
    <property type="evidence" value="ECO:0007669"/>
    <property type="project" value="InterPro"/>
</dbReference>
<evidence type="ECO:0000313" key="4">
    <source>
        <dbReference type="Proteomes" id="UP000694546"/>
    </source>
</evidence>
<dbReference type="GO" id="GO:0005886">
    <property type="term" value="C:plasma membrane"/>
    <property type="evidence" value="ECO:0007669"/>
    <property type="project" value="InterPro"/>
</dbReference>
<reference evidence="3" key="1">
    <citation type="submission" date="2025-08" db="UniProtKB">
        <authorList>
            <consortium name="Ensembl"/>
        </authorList>
    </citation>
    <scope>IDENTIFICATION</scope>
</reference>
<gene>
    <name evidence="3" type="primary">plgrkt</name>
</gene>
<dbReference type="RefSeq" id="XP_030211275.1">
    <property type="nucleotide sequence ID" value="XM_030355415.1"/>
</dbReference>
<dbReference type="Pfam" id="PF10166">
    <property type="entry name" value="DUF2368"/>
    <property type="match status" value="1"/>
</dbReference>
<dbReference type="AlphaFoldDB" id="A0A8C5F920"/>
<keyword evidence="2" id="KW-0812">Transmembrane</keyword>
<dbReference type="OMA" id="NAMEIAW"/>